<sequence>MQFTLKQVLAERHWTIGTVAKNTGVSRATLTNIYYGHSKGIQLKTLSRLCEFLGVTPNDLISLKK</sequence>
<comment type="caution">
    <text evidence="2">The sequence shown here is derived from an EMBL/GenBank/DDBJ whole genome shotgun (WGS) entry which is preliminary data.</text>
</comment>
<dbReference type="RefSeq" id="WP_137643727.1">
    <property type="nucleotide sequence ID" value="NZ_BJEA01000024.1"/>
</dbReference>
<feature type="domain" description="HTH cro/C1-type" evidence="1">
    <location>
        <begin position="5"/>
        <end position="60"/>
    </location>
</feature>
<accession>A0ABV5WS59</accession>
<dbReference type="CDD" id="cd00093">
    <property type="entry name" value="HTH_XRE"/>
    <property type="match status" value="1"/>
</dbReference>
<dbReference type="PANTHER" id="PTHR37301:SF1">
    <property type="entry name" value="DNA-BINDING PROTEIN"/>
    <property type="match status" value="1"/>
</dbReference>
<reference evidence="2 3" key="1">
    <citation type="submission" date="2024-09" db="EMBL/GenBank/DDBJ databases">
        <authorList>
            <person name="Sun Q."/>
            <person name="Mori K."/>
        </authorList>
    </citation>
    <scope>NUCLEOTIDE SEQUENCE [LARGE SCALE GENOMIC DNA]</scope>
    <source>
        <strain evidence="2 3">TBRC 4576</strain>
    </source>
</reference>
<dbReference type="PROSITE" id="PS50943">
    <property type="entry name" value="HTH_CROC1"/>
    <property type="match status" value="1"/>
</dbReference>
<dbReference type="InterPro" id="IPR001387">
    <property type="entry name" value="Cro/C1-type_HTH"/>
</dbReference>
<dbReference type="InterPro" id="IPR010982">
    <property type="entry name" value="Lambda_DNA-bd_dom_sf"/>
</dbReference>
<dbReference type="Pfam" id="PF13443">
    <property type="entry name" value="HTH_26"/>
    <property type="match status" value="1"/>
</dbReference>
<dbReference type="SUPFAM" id="SSF47413">
    <property type="entry name" value="lambda repressor-like DNA-binding domains"/>
    <property type="match status" value="1"/>
</dbReference>
<evidence type="ECO:0000313" key="3">
    <source>
        <dbReference type="Proteomes" id="UP001589691"/>
    </source>
</evidence>
<evidence type="ECO:0000313" key="2">
    <source>
        <dbReference type="EMBL" id="MFB9768523.1"/>
    </source>
</evidence>
<proteinExistence type="predicted"/>
<dbReference type="EMBL" id="JBHLZY010000004">
    <property type="protein sequence ID" value="MFB9768523.1"/>
    <property type="molecule type" value="Genomic_DNA"/>
</dbReference>
<name>A0ABV5WS59_9LACO</name>
<dbReference type="PANTHER" id="PTHR37301">
    <property type="entry name" value="DNA-BINDING PROTEIN-RELATED"/>
    <property type="match status" value="1"/>
</dbReference>
<keyword evidence="3" id="KW-1185">Reference proteome</keyword>
<dbReference type="Proteomes" id="UP001589691">
    <property type="component" value="Unassembled WGS sequence"/>
</dbReference>
<dbReference type="Gene3D" id="1.10.260.40">
    <property type="entry name" value="lambda repressor-like DNA-binding domains"/>
    <property type="match status" value="1"/>
</dbReference>
<evidence type="ECO:0000259" key="1">
    <source>
        <dbReference type="PROSITE" id="PS50943"/>
    </source>
</evidence>
<protein>
    <submittedName>
        <fullName evidence="2">Helix-turn-helix domain-containing protein</fullName>
    </submittedName>
</protein>
<dbReference type="SMART" id="SM00530">
    <property type="entry name" value="HTH_XRE"/>
    <property type="match status" value="1"/>
</dbReference>
<gene>
    <name evidence="2" type="ORF">ACFFLI_01395</name>
</gene>
<organism evidence="2 3">
    <name type="scientific">Lactiplantibacillus modestisalitolerans</name>
    <dbReference type="NCBI Taxonomy" id="1457219"/>
    <lineage>
        <taxon>Bacteria</taxon>
        <taxon>Bacillati</taxon>
        <taxon>Bacillota</taxon>
        <taxon>Bacilli</taxon>
        <taxon>Lactobacillales</taxon>
        <taxon>Lactobacillaceae</taxon>
        <taxon>Lactiplantibacillus</taxon>
    </lineage>
</organism>